<name>A0A0F9RMV2_9ZZZZ</name>
<proteinExistence type="predicted"/>
<gene>
    <name evidence="1" type="ORF">LCGC14_0953730</name>
</gene>
<sequence length="82" mass="9559">MKSPLEQKFIARSEFTKLGLEVKTKFYFPLDKHDTKQVPNYLVVGKGKGRYILQRTIPLSVAEEICENSAVYKIIDYYEVLE</sequence>
<protein>
    <submittedName>
        <fullName evidence="1">Uncharacterized protein</fullName>
    </submittedName>
</protein>
<organism evidence="1">
    <name type="scientific">marine sediment metagenome</name>
    <dbReference type="NCBI Taxonomy" id="412755"/>
    <lineage>
        <taxon>unclassified sequences</taxon>
        <taxon>metagenomes</taxon>
        <taxon>ecological metagenomes</taxon>
    </lineage>
</organism>
<evidence type="ECO:0000313" key="1">
    <source>
        <dbReference type="EMBL" id="KKN18618.1"/>
    </source>
</evidence>
<reference evidence="1" key="1">
    <citation type="journal article" date="2015" name="Nature">
        <title>Complex archaea that bridge the gap between prokaryotes and eukaryotes.</title>
        <authorList>
            <person name="Spang A."/>
            <person name="Saw J.H."/>
            <person name="Jorgensen S.L."/>
            <person name="Zaremba-Niedzwiedzka K."/>
            <person name="Martijn J."/>
            <person name="Lind A.E."/>
            <person name="van Eijk R."/>
            <person name="Schleper C."/>
            <person name="Guy L."/>
            <person name="Ettema T.J."/>
        </authorList>
    </citation>
    <scope>NUCLEOTIDE SEQUENCE</scope>
</reference>
<accession>A0A0F9RMV2</accession>
<dbReference type="AlphaFoldDB" id="A0A0F9RMV2"/>
<comment type="caution">
    <text evidence="1">The sequence shown here is derived from an EMBL/GenBank/DDBJ whole genome shotgun (WGS) entry which is preliminary data.</text>
</comment>
<dbReference type="EMBL" id="LAZR01003408">
    <property type="protein sequence ID" value="KKN18618.1"/>
    <property type="molecule type" value="Genomic_DNA"/>
</dbReference>